<dbReference type="PANTHER" id="PTHR31845:SF17">
    <property type="entry name" value="ZN(II)2CYS6 TRANSCRIPTION FACTOR (EUROFUNG)"/>
    <property type="match status" value="1"/>
</dbReference>
<dbReference type="GO" id="GO:0008270">
    <property type="term" value="F:zinc ion binding"/>
    <property type="evidence" value="ECO:0007669"/>
    <property type="project" value="InterPro"/>
</dbReference>
<dbReference type="InterPro" id="IPR036864">
    <property type="entry name" value="Zn2-C6_fun-type_DNA-bd_sf"/>
</dbReference>
<evidence type="ECO:0000256" key="6">
    <source>
        <dbReference type="SAM" id="MobiDB-lite"/>
    </source>
</evidence>
<evidence type="ECO:0000259" key="7">
    <source>
        <dbReference type="PROSITE" id="PS50048"/>
    </source>
</evidence>
<dbReference type="CDD" id="cd00067">
    <property type="entry name" value="GAL4"/>
    <property type="match status" value="1"/>
</dbReference>
<comment type="subcellular location">
    <subcellularLocation>
        <location evidence="1">Nucleus</location>
    </subcellularLocation>
</comment>
<evidence type="ECO:0000256" key="4">
    <source>
        <dbReference type="ARBA" id="ARBA00023163"/>
    </source>
</evidence>
<dbReference type="EMBL" id="KI894027">
    <property type="protein sequence ID" value="OBR88690.1"/>
    <property type="molecule type" value="Genomic_DNA"/>
</dbReference>
<evidence type="ECO:0000256" key="5">
    <source>
        <dbReference type="ARBA" id="ARBA00023242"/>
    </source>
</evidence>
<keyword evidence="5" id="KW-0539">Nucleus</keyword>
<dbReference type="VEuPathDB" id="FungiDB:I303_00507"/>
<reference evidence="8" key="1">
    <citation type="submission" date="2013-07" db="EMBL/GenBank/DDBJ databases">
        <title>The Genome Sequence of Cryptococcus dejecticola CBS10117.</title>
        <authorList>
            <consortium name="The Broad Institute Genome Sequencing Platform"/>
            <person name="Cuomo C."/>
            <person name="Litvintseva A."/>
            <person name="Chen Y."/>
            <person name="Heitman J."/>
            <person name="Sun S."/>
            <person name="Springer D."/>
            <person name="Dromer F."/>
            <person name="Young S.K."/>
            <person name="Zeng Q."/>
            <person name="Gargeya S."/>
            <person name="Fitzgerald M."/>
            <person name="Abouelleil A."/>
            <person name="Alvarado L."/>
            <person name="Berlin A.M."/>
            <person name="Chapman S.B."/>
            <person name="Dewar J."/>
            <person name="Goldberg J."/>
            <person name="Griggs A."/>
            <person name="Gujja S."/>
            <person name="Hansen M."/>
            <person name="Howarth C."/>
            <person name="Imamovic A."/>
            <person name="Larimer J."/>
            <person name="McCowan C."/>
            <person name="Murphy C."/>
            <person name="Pearson M."/>
            <person name="Priest M."/>
            <person name="Roberts A."/>
            <person name="Saif S."/>
            <person name="Shea T."/>
            <person name="Sykes S."/>
            <person name="Wortman J."/>
            <person name="Nusbaum C."/>
            <person name="Birren B."/>
        </authorList>
    </citation>
    <scope>NUCLEOTIDE SEQUENCE [LARGE SCALE GENOMIC DNA]</scope>
    <source>
        <strain evidence="8">CBS 10117</strain>
    </source>
</reference>
<feature type="compositionally biased region" description="Polar residues" evidence="6">
    <location>
        <begin position="135"/>
        <end position="155"/>
    </location>
</feature>
<evidence type="ECO:0000256" key="2">
    <source>
        <dbReference type="ARBA" id="ARBA00023015"/>
    </source>
</evidence>
<feature type="region of interest" description="Disordered" evidence="6">
    <location>
        <begin position="127"/>
        <end position="157"/>
    </location>
</feature>
<keyword evidence="3" id="KW-0238">DNA-binding</keyword>
<evidence type="ECO:0000256" key="1">
    <source>
        <dbReference type="ARBA" id="ARBA00004123"/>
    </source>
</evidence>
<dbReference type="SMART" id="SM00066">
    <property type="entry name" value="GAL4"/>
    <property type="match status" value="1"/>
</dbReference>
<evidence type="ECO:0000313" key="8">
    <source>
        <dbReference type="EMBL" id="OBR88690.1"/>
    </source>
</evidence>
<dbReference type="GO" id="GO:0005634">
    <property type="term" value="C:nucleus"/>
    <property type="evidence" value="ECO:0007669"/>
    <property type="project" value="UniProtKB-SubCell"/>
</dbReference>
<dbReference type="GO" id="GO:0000976">
    <property type="term" value="F:transcription cis-regulatory region binding"/>
    <property type="evidence" value="ECO:0007669"/>
    <property type="project" value="TreeGrafter"/>
</dbReference>
<feature type="region of interest" description="Disordered" evidence="6">
    <location>
        <begin position="59"/>
        <end position="96"/>
    </location>
</feature>
<sequence length="641" mass="71153">MPRDTTPPADDNNARPAKRTRVFRACQYCVAAKTRCEDVQPSGCFLCRRKGKECSLAGLSGPGPEYTNGHPDGRYGPGSGRGESSSRGIDEEEISLLSDKVNRQERKYRELEMKVLHLEEQLHQQQVQQVQQQQDRQAATAPQQRSPEQCHTCSTALAGGGEGSTPAFSKHFAATAHPLLMQSWHMHSPIFDENLFGATDPNSLPDVVEVGLLNREQLEMGFQLFKHRFSQLYPLSLFLKTSTPTPQQSFINLAMLYHLDLLPAEHLARLIEQSLMAFLSGSVSKESVFGLFILSLSPIKPSLSPRSQPSALRMISLAYNLGNDIGISQTVQMALKDVEGLKEPWSDKTLDLVLLWTAIINRYNILHIISTRCNLPIKSPASLLPIDHPSETVRQTITHLKGEDELVNMVTDHISHLNEIEVDWIPEKFLGCYEDINQLKETCLQFRKGLHKRDPTGLLSRDSKCVEFALVIRLAVIVQKIPSPLDPSIRSPGLTAIGQNYLNVSTALLDLLSPSYSESSNTSSLPSYIVLCICTALVCVRRAIVYTKRSHPDVHSGEYGRLRQAEKILRSLGGSAGLIVDHTNVQLGPLGDPVSSTFGSDIGAQTDMANNFDWATLDWSSWDWNSLLVDPMTLTMEPPNL</sequence>
<dbReference type="OrthoDB" id="3364175at2759"/>
<gene>
    <name evidence="8" type="ORF">I303_00507</name>
</gene>
<dbReference type="InterPro" id="IPR001138">
    <property type="entry name" value="Zn2Cys6_DnaBD"/>
</dbReference>
<protein>
    <recommendedName>
        <fullName evidence="7">Zn(2)-C6 fungal-type domain-containing protein</fullName>
    </recommendedName>
</protein>
<dbReference type="InterPro" id="IPR051089">
    <property type="entry name" value="prtT"/>
</dbReference>
<dbReference type="AlphaFoldDB" id="A0A1A6AF41"/>
<organism evidence="8">
    <name type="scientific">Kwoniella dejecticola CBS 10117</name>
    <dbReference type="NCBI Taxonomy" id="1296121"/>
    <lineage>
        <taxon>Eukaryota</taxon>
        <taxon>Fungi</taxon>
        <taxon>Dikarya</taxon>
        <taxon>Basidiomycota</taxon>
        <taxon>Agaricomycotina</taxon>
        <taxon>Tremellomycetes</taxon>
        <taxon>Tremellales</taxon>
        <taxon>Cryptococcaceae</taxon>
        <taxon>Kwoniella</taxon>
    </lineage>
</organism>
<proteinExistence type="predicted"/>
<dbReference type="GO" id="GO:0000981">
    <property type="term" value="F:DNA-binding transcription factor activity, RNA polymerase II-specific"/>
    <property type="evidence" value="ECO:0007669"/>
    <property type="project" value="InterPro"/>
</dbReference>
<name>A0A1A6AF41_9TREE</name>
<keyword evidence="4" id="KW-0804">Transcription</keyword>
<feature type="domain" description="Zn(2)-C6 fungal-type" evidence="7">
    <location>
        <begin position="25"/>
        <end position="56"/>
    </location>
</feature>
<accession>A0A1A6AF41</accession>
<dbReference type="SUPFAM" id="SSF57701">
    <property type="entry name" value="Zn2/Cys6 DNA-binding domain"/>
    <property type="match status" value="1"/>
</dbReference>
<keyword evidence="2" id="KW-0805">Transcription regulation</keyword>
<evidence type="ECO:0000256" key="3">
    <source>
        <dbReference type="ARBA" id="ARBA00023125"/>
    </source>
</evidence>
<dbReference type="PROSITE" id="PS50048">
    <property type="entry name" value="ZN2_CY6_FUNGAL_2"/>
    <property type="match status" value="1"/>
</dbReference>
<dbReference type="PANTHER" id="PTHR31845">
    <property type="entry name" value="FINGER DOMAIN PROTEIN, PUTATIVE-RELATED"/>
    <property type="match status" value="1"/>
</dbReference>